<proteinExistence type="inferred from homology"/>
<dbReference type="GO" id="GO:0019825">
    <property type="term" value="F:oxygen binding"/>
    <property type="evidence" value="ECO:0007669"/>
    <property type="project" value="InterPro"/>
</dbReference>
<name>A0A915IU85_ROMCU</name>
<dbReference type="GO" id="GO:0020037">
    <property type="term" value="F:heme binding"/>
    <property type="evidence" value="ECO:0007669"/>
    <property type="project" value="InterPro"/>
</dbReference>
<evidence type="ECO:0000256" key="1">
    <source>
        <dbReference type="RuleBase" id="RU000356"/>
    </source>
</evidence>
<dbReference type="CDD" id="cd01040">
    <property type="entry name" value="Mb-like"/>
    <property type="match status" value="1"/>
</dbReference>
<dbReference type="Proteomes" id="UP000887565">
    <property type="component" value="Unplaced"/>
</dbReference>
<dbReference type="GO" id="GO:0005344">
    <property type="term" value="F:oxygen carrier activity"/>
    <property type="evidence" value="ECO:0007669"/>
    <property type="project" value="UniProtKB-KW"/>
</dbReference>
<feature type="domain" description="Globin" evidence="2">
    <location>
        <begin position="6"/>
        <end position="90"/>
    </location>
</feature>
<dbReference type="PANTHER" id="PTHR47768:SF2">
    <property type="entry name" value="GLOBIN-RELATED"/>
    <property type="match status" value="1"/>
</dbReference>
<organism evidence="3 4">
    <name type="scientific">Romanomermis culicivorax</name>
    <name type="common">Nematode worm</name>
    <dbReference type="NCBI Taxonomy" id="13658"/>
    <lineage>
        <taxon>Eukaryota</taxon>
        <taxon>Metazoa</taxon>
        <taxon>Ecdysozoa</taxon>
        <taxon>Nematoda</taxon>
        <taxon>Enoplea</taxon>
        <taxon>Dorylaimia</taxon>
        <taxon>Mermithida</taxon>
        <taxon>Mermithoidea</taxon>
        <taxon>Mermithidae</taxon>
        <taxon>Romanomermis</taxon>
    </lineage>
</organism>
<comment type="similarity">
    <text evidence="1">Belongs to the globin family.</text>
</comment>
<dbReference type="InterPro" id="IPR053341">
    <property type="entry name" value="Oxidative_stress_globin-like"/>
</dbReference>
<sequence length="109" mass="12675">MSSFSHARVFQNVIEMVVDSTDALDDVMGPLLFSYGSRHAHFPSSSGFKPDYWDLFAAAMTDYARHSWRTRDKKTIEAWRLTVGFIISKMKEGFYFECKKMEKESAQHH</sequence>
<keyword evidence="1" id="KW-0813">Transport</keyword>
<keyword evidence="1" id="KW-0561">Oxygen transport</keyword>
<dbReference type="WBParaSite" id="nRc.2.0.1.t17382-RA">
    <property type="protein sequence ID" value="nRc.2.0.1.t17382-RA"/>
    <property type="gene ID" value="nRc.2.0.1.g17382"/>
</dbReference>
<keyword evidence="1" id="KW-0479">Metal-binding</keyword>
<dbReference type="PANTHER" id="PTHR47768">
    <property type="entry name" value="GLOBIN RELATED-RELATED"/>
    <property type="match status" value="1"/>
</dbReference>
<accession>A0A915IU85</accession>
<dbReference type="InterPro" id="IPR012292">
    <property type="entry name" value="Globin/Proto"/>
</dbReference>
<dbReference type="InterPro" id="IPR044399">
    <property type="entry name" value="Mb-like_M"/>
</dbReference>
<evidence type="ECO:0000313" key="3">
    <source>
        <dbReference type="Proteomes" id="UP000887565"/>
    </source>
</evidence>
<keyword evidence="1" id="KW-0349">Heme</keyword>
<evidence type="ECO:0000313" key="4">
    <source>
        <dbReference type="WBParaSite" id="nRc.2.0.1.t17382-RA"/>
    </source>
</evidence>
<keyword evidence="1" id="KW-0408">Iron</keyword>
<dbReference type="AlphaFoldDB" id="A0A915IU85"/>
<dbReference type="Pfam" id="PF00042">
    <property type="entry name" value="Globin"/>
    <property type="match status" value="1"/>
</dbReference>
<protein>
    <submittedName>
        <fullName evidence="4">Globin family profile domain-containing protein</fullName>
    </submittedName>
</protein>
<dbReference type="InterPro" id="IPR009050">
    <property type="entry name" value="Globin-like_sf"/>
</dbReference>
<dbReference type="InterPro" id="IPR000971">
    <property type="entry name" value="Globin"/>
</dbReference>
<reference evidence="4" key="1">
    <citation type="submission" date="2022-11" db="UniProtKB">
        <authorList>
            <consortium name="WormBaseParasite"/>
        </authorList>
    </citation>
    <scope>IDENTIFICATION</scope>
</reference>
<evidence type="ECO:0000259" key="2">
    <source>
        <dbReference type="Pfam" id="PF00042"/>
    </source>
</evidence>
<keyword evidence="3" id="KW-1185">Reference proteome</keyword>
<dbReference type="Gene3D" id="1.10.490.10">
    <property type="entry name" value="Globins"/>
    <property type="match status" value="1"/>
</dbReference>
<dbReference type="SUPFAM" id="SSF46458">
    <property type="entry name" value="Globin-like"/>
    <property type="match status" value="1"/>
</dbReference>